<keyword evidence="8" id="KW-0479">Metal-binding</keyword>
<dbReference type="PRINTS" id="PR00983">
    <property type="entry name" value="TRNASYNTHCYS"/>
</dbReference>
<comment type="cofactor">
    <cofactor evidence="1">
        <name>Zn(2+)</name>
        <dbReference type="ChEBI" id="CHEBI:29105"/>
    </cofactor>
</comment>
<name>A0A3B0RX18_9ZZZZ</name>
<dbReference type="EMBL" id="UOEE01000080">
    <property type="protein sequence ID" value="VAV88963.1"/>
    <property type="molecule type" value="Genomic_DNA"/>
</dbReference>
<comment type="similarity">
    <text evidence="3">Belongs to the class-I aminoacyl-tRNA synthetase family.</text>
</comment>
<evidence type="ECO:0000256" key="12">
    <source>
        <dbReference type="ARBA" id="ARBA00022917"/>
    </source>
</evidence>
<comment type="subcellular location">
    <subcellularLocation>
        <location evidence="2">Cytoplasm</location>
    </subcellularLocation>
</comment>
<evidence type="ECO:0000256" key="10">
    <source>
        <dbReference type="ARBA" id="ARBA00022833"/>
    </source>
</evidence>
<proteinExistence type="inferred from homology"/>
<dbReference type="PANTHER" id="PTHR10890:SF3">
    <property type="entry name" value="CYSTEINE--TRNA LIGASE, CYTOPLASMIC"/>
    <property type="match status" value="1"/>
</dbReference>
<feature type="domain" description="Cysteinyl-tRNA synthetase class Ia DALR" evidence="16">
    <location>
        <begin position="342"/>
        <end position="401"/>
    </location>
</feature>
<dbReference type="InterPro" id="IPR014729">
    <property type="entry name" value="Rossmann-like_a/b/a_fold"/>
</dbReference>
<dbReference type="AlphaFoldDB" id="A0A3B0RX18"/>
<comment type="catalytic activity">
    <reaction evidence="15">
        <text>tRNA(Cys) + L-cysteine + ATP = L-cysteinyl-tRNA(Cys) + AMP + diphosphate</text>
        <dbReference type="Rhea" id="RHEA:17773"/>
        <dbReference type="Rhea" id="RHEA-COMP:9661"/>
        <dbReference type="Rhea" id="RHEA-COMP:9679"/>
        <dbReference type="ChEBI" id="CHEBI:30616"/>
        <dbReference type="ChEBI" id="CHEBI:33019"/>
        <dbReference type="ChEBI" id="CHEBI:35235"/>
        <dbReference type="ChEBI" id="CHEBI:78442"/>
        <dbReference type="ChEBI" id="CHEBI:78517"/>
        <dbReference type="ChEBI" id="CHEBI:456215"/>
        <dbReference type="EC" id="6.1.1.16"/>
    </reaction>
</comment>
<dbReference type="Pfam" id="PF23493">
    <property type="entry name" value="CysS_C"/>
    <property type="match status" value="1"/>
</dbReference>
<evidence type="ECO:0000256" key="14">
    <source>
        <dbReference type="ARBA" id="ARBA00031499"/>
    </source>
</evidence>
<gene>
    <name evidence="17" type="ORF">MNBD_ALPHA06-1618</name>
</gene>
<evidence type="ECO:0000256" key="11">
    <source>
        <dbReference type="ARBA" id="ARBA00022840"/>
    </source>
</evidence>
<dbReference type="SMART" id="SM00840">
    <property type="entry name" value="DALR_2"/>
    <property type="match status" value="1"/>
</dbReference>
<dbReference type="GO" id="GO:0005829">
    <property type="term" value="C:cytosol"/>
    <property type="evidence" value="ECO:0007669"/>
    <property type="project" value="TreeGrafter"/>
</dbReference>
<dbReference type="Gene3D" id="1.20.120.1910">
    <property type="entry name" value="Cysteine-tRNA ligase, C-terminal anti-codon recognition domain"/>
    <property type="match status" value="1"/>
</dbReference>
<dbReference type="GO" id="GO:0004817">
    <property type="term" value="F:cysteine-tRNA ligase activity"/>
    <property type="evidence" value="ECO:0007669"/>
    <property type="project" value="UniProtKB-EC"/>
</dbReference>
<evidence type="ECO:0000256" key="3">
    <source>
        <dbReference type="ARBA" id="ARBA00005594"/>
    </source>
</evidence>
<keyword evidence="12" id="KW-0648">Protein biosynthesis</keyword>
<evidence type="ECO:0000256" key="2">
    <source>
        <dbReference type="ARBA" id="ARBA00004496"/>
    </source>
</evidence>
<dbReference type="EC" id="6.1.1.16" evidence="4"/>
<evidence type="ECO:0000313" key="17">
    <source>
        <dbReference type="EMBL" id="VAV88963.1"/>
    </source>
</evidence>
<dbReference type="NCBIfam" id="TIGR00435">
    <property type="entry name" value="cysS"/>
    <property type="match status" value="1"/>
</dbReference>
<keyword evidence="9" id="KW-0547">Nucleotide-binding</keyword>
<dbReference type="Pfam" id="PF09190">
    <property type="entry name" value="DALR_2"/>
    <property type="match status" value="1"/>
</dbReference>
<dbReference type="InterPro" id="IPR024909">
    <property type="entry name" value="Cys-tRNA/MSH_ligase"/>
</dbReference>
<dbReference type="Gene3D" id="3.40.50.620">
    <property type="entry name" value="HUPs"/>
    <property type="match status" value="1"/>
</dbReference>
<keyword evidence="7 17" id="KW-0436">Ligase</keyword>
<evidence type="ECO:0000256" key="9">
    <source>
        <dbReference type="ARBA" id="ARBA00022741"/>
    </source>
</evidence>
<evidence type="ECO:0000256" key="15">
    <source>
        <dbReference type="ARBA" id="ARBA00047398"/>
    </source>
</evidence>
<dbReference type="Pfam" id="PF01406">
    <property type="entry name" value="tRNA-synt_1e"/>
    <property type="match status" value="1"/>
</dbReference>
<dbReference type="CDD" id="cd00672">
    <property type="entry name" value="CysRS_core"/>
    <property type="match status" value="1"/>
</dbReference>
<protein>
    <recommendedName>
        <fullName evidence="5">Cysteine--tRNA ligase</fullName>
        <ecNumber evidence="4">6.1.1.16</ecNumber>
    </recommendedName>
    <alternativeName>
        <fullName evidence="14">Cysteinyl-tRNA synthetase</fullName>
    </alternativeName>
</protein>
<dbReference type="SUPFAM" id="SSF47323">
    <property type="entry name" value="Anticodon-binding domain of a subclass of class I aminoacyl-tRNA synthetases"/>
    <property type="match status" value="1"/>
</dbReference>
<dbReference type="PANTHER" id="PTHR10890">
    <property type="entry name" value="CYSTEINYL-TRNA SYNTHETASE"/>
    <property type="match status" value="1"/>
</dbReference>
<sequence>MSLALYDTRTRRKRDFEPANAAQVSMYLCGPTVYSYAHIGNFRPAVVYDMLYRLLRDEYGADNVVYARNITDIDDKINKSAAEQNVDISVITDKFTAIYHEDSASLNILPPNIEPTATGHMDEMISLISRLLEAGHAYQAEGHVLFDVSSFEGYGKLSGRNLDDMLAGARVKVAAYKKDPADFVMWKPSAKNEPSWDSPFGAGRPGWHTECSAMIEANLGTTIDIHAGGQDLIFPHHENEIAQSMCAHDNVPLARFWLHNGFLDMDSEKMSKSLGNVKLVRDLLKDWQGEVLRYALLTAQYRAPLDWTGDLLARSRTTMGRYYGTLRRLKHVEAVPTKAPAGFIAALHDDLNTPQALAKLATLFKQANQAKSDEEQALLKGQILAAGALIGLFAQDPETWFKQDTGEGQTASDEVDIDALVAARFAARKNKDWAEADRLRDQLNQLNIIVEDGPDGSIWRRG</sequence>
<evidence type="ECO:0000256" key="7">
    <source>
        <dbReference type="ARBA" id="ARBA00022598"/>
    </source>
</evidence>
<organism evidence="17">
    <name type="scientific">hydrothermal vent metagenome</name>
    <dbReference type="NCBI Taxonomy" id="652676"/>
    <lineage>
        <taxon>unclassified sequences</taxon>
        <taxon>metagenomes</taxon>
        <taxon>ecological metagenomes</taxon>
    </lineage>
</organism>
<dbReference type="GO" id="GO:0005524">
    <property type="term" value="F:ATP binding"/>
    <property type="evidence" value="ECO:0007669"/>
    <property type="project" value="UniProtKB-KW"/>
</dbReference>
<accession>A0A3B0RX18</accession>
<dbReference type="InterPro" id="IPR032678">
    <property type="entry name" value="tRNA-synt_1_cat_dom"/>
</dbReference>
<evidence type="ECO:0000259" key="16">
    <source>
        <dbReference type="SMART" id="SM00840"/>
    </source>
</evidence>
<evidence type="ECO:0000256" key="1">
    <source>
        <dbReference type="ARBA" id="ARBA00001947"/>
    </source>
</evidence>
<dbReference type="GO" id="GO:0006423">
    <property type="term" value="P:cysteinyl-tRNA aminoacylation"/>
    <property type="evidence" value="ECO:0007669"/>
    <property type="project" value="InterPro"/>
</dbReference>
<keyword evidence="10" id="KW-0862">Zinc</keyword>
<dbReference type="InterPro" id="IPR056411">
    <property type="entry name" value="CysS_C"/>
</dbReference>
<evidence type="ECO:0000256" key="13">
    <source>
        <dbReference type="ARBA" id="ARBA00023146"/>
    </source>
</evidence>
<evidence type="ECO:0000256" key="8">
    <source>
        <dbReference type="ARBA" id="ARBA00022723"/>
    </source>
</evidence>
<dbReference type="FunFam" id="3.40.50.620:FF:000068">
    <property type="entry name" value="Cysteine--tRNA ligase"/>
    <property type="match status" value="1"/>
</dbReference>
<dbReference type="SUPFAM" id="SSF52374">
    <property type="entry name" value="Nucleotidylyl transferase"/>
    <property type="match status" value="1"/>
</dbReference>
<reference evidence="17" key="1">
    <citation type="submission" date="2018-06" db="EMBL/GenBank/DDBJ databases">
        <authorList>
            <person name="Zhirakovskaya E."/>
        </authorList>
    </citation>
    <scope>NUCLEOTIDE SEQUENCE</scope>
</reference>
<dbReference type="GO" id="GO:0046872">
    <property type="term" value="F:metal ion binding"/>
    <property type="evidence" value="ECO:0007669"/>
    <property type="project" value="UniProtKB-KW"/>
</dbReference>
<evidence type="ECO:0000256" key="5">
    <source>
        <dbReference type="ARBA" id="ARBA00014738"/>
    </source>
</evidence>
<dbReference type="InterPro" id="IPR015273">
    <property type="entry name" value="Cys-tRNA-synt_Ia_DALR"/>
</dbReference>
<dbReference type="HAMAP" id="MF_00041">
    <property type="entry name" value="Cys_tRNA_synth"/>
    <property type="match status" value="1"/>
</dbReference>
<dbReference type="InterPro" id="IPR009080">
    <property type="entry name" value="tRNAsynth_Ia_anticodon-bd"/>
</dbReference>
<keyword evidence="11" id="KW-0067">ATP-binding</keyword>
<evidence type="ECO:0000256" key="4">
    <source>
        <dbReference type="ARBA" id="ARBA00012832"/>
    </source>
</evidence>
<keyword evidence="6" id="KW-0963">Cytoplasm</keyword>
<dbReference type="InterPro" id="IPR015803">
    <property type="entry name" value="Cys-tRNA-ligase"/>
</dbReference>
<evidence type="ECO:0000256" key="6">
    <source>
        <dbReference type="ARBA" id="ARBA00022490"/>
    </source>
</evidence>
<keyword evidence="13 17" id="KW-0030">Aminoacyl-tRNA synthetase</keyword>